<dbReference type="Gene3D" id="1.25.40.10">
    <property type="entry name" value="Tetratricopeptide repeat domain"/>
    <property type="match status" value="2"/>
</dbReference>
<dbReference type="Pfam" id="PF08238">
    <property type="entry name" value="Sel1"/>
    <property type="match status" value="8"/>
</dbReference>
<accession>A0A2A7BG97</accession>
<dbReference type="SMART" id="SM00382">
    <property type="entry name" value="AAA"/>
    <property type="match status" value="1"/>
</dbReference>
<keyword evidence="3" id="KW-0067">ATP-binding</keyword>
<dbReference type="SUPFAM" id="SSF52540">
    <property type="entry name" value="P-loop containing nucleoside triphosphate hydrolases"/>
    <property type="match status" value="1"/>
</dbReference>
<dbReference type="SUPFAM" id="SSF81901">
    <property type="entry name" value="HCP-like"/>
    <property type="match status" value="3"/>
</dbReference>
<dbReference type="Gene3D" id="3.40.50.300">
    <property type="entry name" value="P-loop containing nucleotide triphosphate hydrolases"/>
    <property type="match status" value="1"/>
</dbReference>
<evidence type="ECO:0000256" key="1">
    <source>
        <dbReference type="ARBA" id="ARBA00010378"/>
    </source>
</evidence>
<dbReference type="PANTHER" id="PTHR43392:SF2">
    <property type="entry name" value="AAA-TYPE ATPASE FAMILY PROTEIN _ ANKYRIN REPEAT FAMILY PROTEIN"/>
    <property type="match status" value="1"/>
</dbReference>
<protein>
    <recommendedName>
        <fullName evidence="4">AAA+ ATPase domain-containing protein</fullName>
    </recommendedName>
</protein>
<dbReference type="FunFam" id="3.40.50.300:FF:000216">
    <property type="entry name" value="Type VII secretion ATPase EccA"/>
    <property type="match status" value="1"/>
</dbReference>
<gene>
    <name evidence="5" type="ORF">CHR61_01895</name>
</gene>
<comment type="caution">
    <text evidence="5">The sequence shown here is derived from an EMBL/GenBank/DDBJ whole genome shotgun (WGS) entry which is preliminary data.</text>
</comment>
<evidence type="ECO:0000256" key="3">
    <source>
        <dbReference type="ARBA" id="ARBA00022840"/>
    </source>
</evidence>
<organism evidence="5 6">
    <name type="scientific">Faecalibacterium prausnitzii</name>
    <dbReference type="NCBI Taxonomy" id="853"/>
    <lineage>
        <taxon>Bacteria</taxon>
        <taxon>Bacillati</taxon>
        <taxon>Bacillota</taxon>
        <taxon>Clostridia</taxon>
        <taxon>Eubacteriales</taxon>
        <taxon>Oscillospiraceae</taxon>
        <taxon>Faecalibacterium</taxon>
    </lineage>
</organism>
<feature type="domain" description="AAA+ ATPase" evidence="4">
    <location>
        <begin position="421"/>
        <end position="560"/>
    </location>
</feature>
<proteinExistence type="inferred from homology"/>
<evidence type="ECO:0000259" key="4">
    <source>
        <dbReference type="SMART" id="SM00382"/>
    </source>
</evidence>
<dbReference type="GO" id="GO:0005524">
    <property type="term" value="F:ATP binding"/>
    <property type="evidence" value="ECO:0007669"/>
    <property type="project" value="UniProtKB-KW"/>
</dbReference>
<dbReference type="SMART" id="SM00671">
    <property type="entry name" value="SEL1"/>
    <property type="match status" value="8"/>
</dbReference>
<dbReference type="InterPro" id="IPR041627">
    <property type="entry name" value="AAA_lid_6"/>
</dbReference>
<evidence type="ECO:0000256" key="2">
    <source>
        <dbReference type="ARBA" id="ARBA00022741"/>
    </source>
</evidence>
<dbReference type="InterPro" id="IPR003593">
    <property type="entry name" value="AAA+_ATPase"/>
</dbReference>
<reference evidence="5 6" key="1">
    <citation type="journal article" date="2017" name="Front. Microbiol.">
        <title>New Insights into the Diversity of the Genus Faecalibacterium.</title>
        <authorList>
            <person name="Benevides L."/>
            <person name="Burman S."/>
            <person name="Martin R."/>
            <person name="Robert V."/>
            <person name="Thomas M."/>
            <person name="Miquel S."/>
            <person name="Chain F."/>
            <person name="Sokol H."/>
            <person name="Bermudez-Humaran L.G."/>
            <person name="Morrison M."/>
            <person name="Langella P."/>
            <person name="Azevedo V.A."/>
            <person name="Chatel J.M."/>
            <person name="Soares S."/>
        </authorList>
    </citation>
    <scope>NUCLEOTIDE SEQUENCE [LARGE SCALE GENOMIC DNA]</scope>
    <source>
        <strain evidence="5 6">AHMP21</strain>
    </source>
</reference>
<evidence type="ECO:0000313" key="6">
    <source>
        <dbReference type="Proteomes" id="UP000220438"/>
    </source>
</evidence>
<dbReference type="PRINTS" id="PR00819">
    <property type="entry name" value="CBXCFQXSUPER"/>
</dbReference>
<keyword evidence="2" id="KW-0547">Nucleotide-binding</keyword>
<sequence>MCLESLREAAQNGDANSQFTYGYRYFKGMDVEQNQEYGLSWIMKAASQNHACAQAWLSMCYRHGTGVDKDEQKSFYWLEKAAINEHAISQFSLGNVYYYGDESHEPNYEKAVEWYAKASQQDDEGAQVQLAICYALGKGVITNDSRAMRLFSKAAQKGNAKAQFWLGLYYFNAWAVQQDYQQAAYWFNQSAKQDYPDAQYELGKCYKLGNGVEKNDDISFEWFMKAAQNGLSKAQVEVGDYYLFSNPFSESNHYNPTEAVKWYRAAVENDNNPDAQNGLGQCYEEGLGVSPSYEKASQWYLKSALQGSLYGKLNLVSLYKESCDVLADYSDELFEEAKVWCENQNLQPKEEPNTAFESHTAAILPLSAEKPIEKDNELKGFLNQLSELVGLDEVKNEVNSIINLLKLQQIRKEYNLPKVPMSLHLVFSGNPGTGKTTVARLLAKIYHKLGVLSQGQLIEVDRSGLVGGYVGQTAIKTQAVIQSALGGILFIDEAYTLVRGNTSNDFGQEAIDTILKSMEDYRDDLVIIVAGYPDLMEKFINSNPGLKSRFNKYIQFDDYTPHELLCIFKTLCSHAHLTASDEVNDSALAYFQKIYETRDEKFANARGVRNYFEKAVANQANRVATYTNISENDISTLILQDVENITLN</sequence>
<dbReference type="Proteomes" id="UP000220438">
    <property type="component" value="Unassembled WGS sequence"/>
</dbReference>
<dbReference type="Gene3D" id="1.10.8.60">
    <property type="match status" value="1"/>
</dbReference>
<dbReference type="Pfam" id="PF00004">
    <property type="entry name" value="AAA"/>
    <property type="match status" value="1"/>
</dbReference>
<comment type="similarity">
    <text evidence="1">Belongs to the CbxX/CfxQ family.</text>
</comment>
<dbReference type="InterPro" id="IPR011990">
    <property type="entry name" value="TPR-like_helical_dom_sf"/>
</dbReference>
<dbReference type="InterPro" id="IPR006597">
    <property type="entry name" value="Sel1-like"/>
</dbReference>
<evidence type="ECO:0000313" key="5">
    <source>
        <dbReference type="EMBL" id="PDX90406.1"/>
    </source>
</evidence>
<dbReference type="AlphaFoldDB" id="A0A2A7BG97"/>
<dbReference type="CDD" id="cd00009">
    <property type="entry name" value="AAA"/>
    <property type="match status" value="1"/>
</dbReference>
<dbReference type="InterPro" id="IPR050773">
    <property type="entry name" value="CbxX/CfxQ_RuBisCO_ESX"/>
</dbReference>
<dbReference type="GO" id="GO:0016887">
    <property type="term" value="F:ATP hydrolysis activity"/>
    <property type="evidence" value="ECO:0007669"/>
    <property type="project" value="InterPro"/>
</dbReference>
<dbReference type="PANTHER" id="PTHR43392">
    <property type="entry name" value="AAA-TYPE ATPASE FAMILY PROTEIN / ANKYRIN REPEAT FAMILY PROTEIN"/>
    <property type="match status" value="1"/>
</dbReference>
<dbReference type="RefSeq" id="WP_097770034.1">
    <property type="nucleotide sequence ID" value="NZ_NOUW01000007.1"/>
</dbReference>
<dbReference type="InterPro" id="IPR027417">
    <property type="entry name" value="P-loop_NTPase"/>
</dbReference>
<dbReference type="EMBL" id="NOUW01000007">
    <property type="protein sequence ID" value="PDX90406.1"/>
    <property type="molecule type" value="Genomic_DNA"/>
</dbReference>
<dbReference type="InterPro" id="IPR003959">
    <property type="entry name" value="ATPase_AAA_core"/>
</dbReference>
<dbReference type="Pfam" id="PF17866">
    <property type="entry name" value="AAA_lid_6"/>
    <property type="match status" value="1"/>
</dbReference>
<dbReference type="InterPro" id="IPR000641">
    <property type="entry name" value="CbxX/CfxQ"/>
</dbReference>
<name>A0A2A7BG97_9FIRM</name>